<evidence type="ECO:0000313" key="1">
    <source>
        <dbReference type="EMBL" id="KAJ4712788.1"/>
    </source>
</evidence>
<name>A0ACC1XN91_MELAZ</name>
<keyword evidence="2" id="KW-1185">Reference proteome</keyword>
<dbReference type="Proteomes" id="UP001164539">
    <property type="component" value="Chromosome 8"/>
</dbReference>
<comment type="caution">
    <text evidence="1">The sequence shown here is derived from an EMBL/GenBank/DDBJ whole genome shotgun (WGS) entry which is preliminary data.</text>
</comment>
<accession>A0ACC1XN91</accession>
<protein>
    <submittedName>
        <fullName evidence="1">Uncharacterized protein</fullName>
    </submittedName>
</protein>
<organism evidence="1 2">
    <name type="scientific">Melia azedarach</name>
    <name type="common">Chinaberry tree</name>
    <dbReference type="NCBI Taxonomy" id="155640"/>
    <lineage>
        <taxon>Eukaryota</taxon>
        <taxon>Viridiplantae</taxon>
        <taxon>Streptophyta</taxon>
        <taxon>Embryophyta</taxon>
        <taxon>Tracheophyta</taxon>
        <taxon>Spermatophyta</taxon>
        <taxon>Magnoliopsida</taxon>
        <taxon>eudicotyledons</taxon>
        <taxon>Gunneridae</taxon>
        <taxon>Pentapetalae</taxon>
        <taxon>rosids</taxon>
        <taxon>malvids</taxon>
        <taxon>Sapindales</taxon>
        <taxon>Meliaceae</taxon>
        <taxon>Melia</taxon>
    </lineage>
</organism>
<reference evidence="1 2" key="1">
    <citation type="journal article" date="2023" name="Science">
        <title>Complex scaffold remodeling in plant triterpene biosynthesis.</title>
        <authorList>
            <person name="De La Pena R."/>
            <person name="Hodgson H."/>
            <person name="Liu J.C."/>
            <person name="Stephenson M.J."/>
            <person name="Martin A.C."/>
            <person name="Owen C."/>
            <person name="Harkess A."/>
            <person name="Leebens-Mack J."/>
            <person name="Jimenez L.E."/>
            <person name="Osbourn A."/>
            <person name="Sattely E.S."/>
        </authorList>
    </citation>
    <scope>NUCLEOTIDE SEQUENCE [LARGE SCALE GENOMIC DNA]</scope>
    <source>
        <strain evidence="2">cv. JPN11</strain>
        <tissue evidence="1">Leaf</tissue>
    </source>
</reference>
<dbReference type="EMBL" id="CM051401">
    <property type="protein sequence ID" value="KAJ4712788.1"/>
    <property type="molecule type" value="Genomic_DNA"/>
</dbReference>
<evidence type="ECO:0000313" key="2">
    <source>
        <dbReference type="Proteomes" id="UP001164539"/>
    </source>
</evidence>
<sequence length="102" mass="11318">MSRLRTSKTLILREVQRQAAASIVIKLLMRVQHWDGFGSPSVSKTPNTSAQTPNLRASSGQFSSVADDEGIEVRTAKKRRLRESIRAEDLEAISLLQAQPKT</sequence>
<proteinExistence type="predicted"/>
<gene>
    <name evidence="1" type="ORF">OWV82_014967</name>
</gene>